<organism evidence="6 7">
    <name type="scientific">Sphingomonas naphthae</name>
    <dbReference type="NCBI Taxonomy" id="1813468"/>
    <lineage>
        <taxon>Bacteria</taxon>
        <taxon>Pseudomonadati</taxon>
        <taxon>Pseudomonadota</taxon>
        <taxon>Alphaproteobacteria</taxon>
        <taxon>Sphingomonadales</taxon>
        <taxon>Sphingomonadaceae</taxon>
        <taxon>Sphingomonas</taxon>
    </lineage>
</organism>
<keyword evidence="2" id="KW-0677">Repeat</keyword>
<evidence type="ECO:0000313" key="6">
    <source>
        <dbReference type="EMBL" id="WCT73312.1"/>
    </source>
</evidence>
<feature type="compositionally biased region" description="Basic residues" evidence="4">
    <location>
        <begin position="253"/>
        <end position="269"/>
    </location>
</feature>
<dbReference type="EMBL" id="CP117411">
    <property type="protein sequence ID" value="WCT73312.1"/>
    <property type="molecule type" value="Genomic_DNA"/>
</dbReference>
<proteinExistence type="predicted"/>
<keyword evidence="7" id="KW-1185">Reference proteome</keyword>
<evidence type="ECO:0000256" key="4">
    <source>
        <dbReference type="SAM" id="MobiDB-lite"/>
    </source>
</evidence>
<dbReference type="InterPro" id="IPR008410">
    <property type="entry name" value="BCSC_C"/>
</dbReference>
<feature type="region of interest" description="Disordered" evidence="4">
    <location>
        <begin position="253"/>
        <end position="273"/>
    </location>
</feature>
<reference evidence="6 7" key="1">
    <citation type="submission" date="2023-02" db="EMBL/GenBank/DDBJ databases">
        <title>Genome sequence of Sphingomonas naphthae.</title>
        <authorList>
            <person name="Kim S."/>
            <person name="Heo J."/>
            <person name="Kwon S.-W."/>
        </authorList>
    </citation>
    <scope>NUCLEOTIDE SEQUENCE [LARGE SCALE GENOMIC DNA]</scope>
    <source>
        <strain evidence="6 7">KACC 18716</strain>
    </source>
</reference>
<evidence type="ECO:0000256" key="2">
    <source>
        <dbReference type="ARBA" id="ARBA00022737"/>
    </source>
</evidence>
<sequence>MPVDYQPPMDVQTAPPGYYQPAPALPYAGNADAQRYMADQGAQAGAGYGMVPPVTPQPISQATYQDSGSNPFAAAQPAVAQGLPGATYQPAQYAPQQSYQPAYQPAQYAPQQSYQPAYQPAPVYQQAPQYQPQYQAPVYQQAPAYQPAPSYAQPQQQAYPTYRAPSEPALTYPTEAYSRQGFGTQTYGNADYAIAPSQGYAAAPRPTYQPAPVYSLPAYTQSYAAPSYAVPVYSQPAPQPVYSAPARTVAKAAPRRTWKKTAKVAKAKPRTNWAARTQQPVTQTYTATAPVQQYVQQPYAAPAQAYQPVSPQLNYGTPNYAPAPTYAPAPSYAPSAPLSYAEPTVGYGGDPEMDRINAEIASLSVDNGPRVEGGMGVRYRDGDVGLGRLTEASGRIAASTGLGPGRVELSASPVYVDAGRPTGTALARFGTNPLPAAEAVAGNFTPVYPGAPSQHDSGVAVRLAYDTGSLQLDGGTTPIGFGKTEIQGGARFAPRLGRDMTARIFAERRPVTDSVTSYAGSVDPATGARWGEVMKNGGGVGISYDKGAGGGFYADVNYYYYDGRNVRENYSVEGNVGGYLTAWRRDTTSITIGANVNYQTYDNNQNFFSYGHGGYFSPQQYLAVSFPLRYRTISGPLSLDATLTPGFQTYRQDGENVFPTSDPLQAQLLRFRQGNNAVLARYDGTSKSGFGVAFQGVGWYRVSPQTAVGGELRLNTFGGYNEAQAMLRLRQSLGATR</sequence>
<feature type="domain" description="Cellulose synthase operon C C-terminal" evidence="5">
    <location>
        <begin position="388"/>
        <end position="732"/>
    </location>
</feature>
<keyword evidence="3" id="KW-0802">TPR repeat</keyword>
<evidence type="ECO:0000259" key="5">
    <source>
        <dbReference type="Pfam" id="PF05420"/>
    </source>
</evidence>
<dbReference type="RefSeq" id="WP_273687443.1">
    <property type="nucleotide sequence ID" value="NZ_CP117411.1"/>
</dbReference>
<dbReference type="Proteomes" id="UP001220395">
    <property type="component" value="Chromosome"/>
</dbReference>
<gene>
    <name evidence="6" type="ORF">PQ455_17120</name>
</gene>
<accession>A0ABY7TJC2</accession>
<evidence type="ECO:0000256" key="3">
    <source>
        <dbReference type="ARBA" id="ARBA00022803"/>
    </source>
</evidence>
<dbReference type="Pfam" id="PF05420">
    <property type="entry name" value="BCSC_C"/>
    <property type="match status" value="1"/>
</dbReference>
<protein>
    <submittedName>
        <fullName evidence="6">Cellulose synthase subunit BcsC-related outer membrane protein</fullName>
    </submittedName>
</protein>
<name>A0ABY7TJC2_9SPHN</name>
<keyword evidence="1" id="KW-0732">Signal</keyword>
<evidence type="ECO:0000256" key="1">
    <source>
        <dbReference type="ARBA" id="ARBA00022729"/>
    </source>
</evidence>
<evidence type="ECO:0000313" key="7">
    <source>
        <dbReference type="Proteomes" id="UP001220395"/>
    </source>
</evidence>